<keyword evidence="3" id="KW-1185">Reference proteome</keyword>
<dbReference type="AlphaFoldDB" id="A0A927CLA6"/>
<accession>A0A927CLA6</accession>
<comment type="caution">
    <text evidence="2">The sequence shown here is derived from an EMBL/GenBank/DDBJ whole genome shotgun (WGS) entry which is preliminary data.</text>
</comment>
<dbReference type="Proteomes" id="UP000632125">
    <property type="component" value="Unassembled WGS sequence"/>
</dbReference>
<dbReference type="EMBL" id="JACXIY010000004">
    <property type="protein sequence ID" value="MBD2867730.1"/>
    <property type="molecule type" value="Genomic_DNA"/>
</dbReference>
<feature type="compositionally biased region" description="Basic and acidic residues" evidence="1">
    <location>
        <begin position="1"/>
        <end position="12"/>
    </location>
</feature>
<dbReference type="RefSeq" id="WP_190858515.1">
    <property type="nucleotide sequence ID" value="NZ_JACXIY010000004.1"/>
</dbReference>
<feature type="region of interest" description="Disordered" evidence="1">
    <location>
        <begin position="1"/>
        <end position="36"/>
    </location>
</feature>
<evidence type="ECO:0000313" key="2">
    <source>
        <dbReference type="EMBL" id="MBD2867730.1"/>
    </source>
</evidence>
<organism evidence="2 3">
    <name type="scientific">Paenibacillus arenilitoris</name>
    <dbReference type="NCBI Taxonomy" id="2772299"/>
    <lineage>
        <taxon>Bacteria</taxon>
        <taxon>Bacillati</taxon>
        <taxon>Bacillota</taxon>
        <taxon>Bacilli</taxon>
        <taxon>Bacillales</taxon>
        <taxon>Paenibacillaceae</taxon>
        <taxon>Paenibacillus</taxon>
    </lineage>
</organism>
<name>A0A927CLA6_9BACL</name>
<evidence type="ECO:0000313" key="3">
    <source>
        <dbReference type="Proteomes" id="UP000632125"/>
    </source>
</evidence>
<protein>
    <submittedName>
        <fullName evidence="2">Uncharacterized protein</fullName>
    </submittedName>
</protein>
<gene>
    <name evidence="2" type="ORF">IDH41_04005</name>
</gene>
<sequence>MNSNEDKDRSLKAETPQIPDTGPGKLPDKLPGKLPNQKLNHFHIAADPVRLKAEEIKQRQDKRLEEGRPSVITNEVIYDMLIDILENQKILEAKLLKKPAANSLQVGPRL</sequence>
<evidence type="ECO:0000256" key="1">
    <source>
        <dbReference type="SAM" id="MobiDB-lite"/>
    </source>
</evidence>
<reference evidence="2" key="1">
    <citation type="submission" date="2020-09" db="EMBL/GenBank/DDBJ databases">
        <title>A novel bacterium of genus Paenibacillus, isolated from South China Sea.</title>
        <authorList>
            <person name="Huang H."/>
            <person name="Mo K."/>
            <person name="Hu Y."/>
        </authorList>
    </citation>
    <scope>NUCLEOTIDE SEQUENCE</scope>
    <source>
        <strain evidence="2">IB182493</strain>
    </source>
</reference>
<proteinExistence type="predicted"/>